<dbReference type="SUPFAM" id="SSF56954">
    <property type="entry name" value="Outer membrane efflux proteins (OEP)"/>
    <property type="match status" value="1"/>
</dbReference>
<dbReference type="EMBL" id="FWYB01000015">
    <property type="protein sequence ID" value="SMD12895.1"/>
    <property type="molecule type" value="Genomic_DNA"/>
</dbReference>
<keyword evidence="5" id="KW-0812">Transmembrane</keyword>
<dbReference type="GO" id="GO:0015562">
    <property type="term" value="F:efflux transmembrane transporter activity"/>
    <property type="evidence" value="ECO:0007669"/>
    <property type="project" value="InterPro"/>
</dbReference>
<evidence type="ECO:0000256" key="2">
    <source>
        <dbReference type="ARBA" id="ARBA00007613"/>
    </source>
</evidence>
<evidence type="ECO:0000256" key="4">
    <source>
        <dbReference type="ARBA" id="ARBA00022452"/>
    </source>
</evidence>
<dbReference type="GO" id="GO:1990281">
    <property type="term" value="C:efflux pump complex"/>
    <property type="evidence" value="ECO:0007669"/>
    <property type="project" value="TreeGrafter"/>
</dbReference>
<evidence type="ECO:0000256" key="6">
    <source>
        <dbReference type="ARBA" id="ARBA00023136"/>
    </source>
</evidence>
<dbReference type="PANTHER" id="PTHR30026:SF20">
    <property type="entry name" value="OUTER MEMBRANE PROTEIN TOLC"/>
    <property type="match status" value="1"/>
</dbReference>
<dbReference type="Pfam" id="PF02321">
    <property type="entry name" value="OEP"/>
    <property type="match status" value="1"/>
</dbReference>
<protein>
    <submittedName>
        <fullName evidence="8">Outer membrane efflux protein</fullName>
    </submittedName>
</protein>
<name>A0A1W2ETE2_9SPHI</name>
<proteinExistence type="inferred from homology"/>
<evidence type="ECO:0000256" key="5">
    <source>
        <dbReference type="ARBA" id="ARBA00022692"/>
    </source>
</evidence>
<dbReference type="STRING" id="475255.SAMN04488101_115121"/>
<comment type="similarity">
    <text evidence="2">Belongs to the outer membrane factor (OMF) (TC 1.B.17) family.</text>
</comment>
<dbReference type="OrthoDB" id="793488at2"/>
<dbReference type="Gene3D" id="1.20.1600.10">
    <property type="entry name" value="Outer membrane efflux proteins (OEP)"/>
    <property type="match status" value="1"/>
</dbReference>
<keyword evidence="9" id="KW-1185">Reference proteome</keyword>
<evidence type="ECO:0000256" key="7">
    <source>
        <dbReference type="ARBA" id="ARBA00023237"/>
    </source>
</evidence>
<keyword evidence="3" id="KW-0813">Transport</keyword>
<dbReference type="GO" id="GO:0009279">
    <property type="term" value="C:cell outer membrane"/>
    <property type="evidence" value="ECO:0007669"/>
    <property type="project" value="UniProtKB-SubCell"/>
</dbReference>
<evidence type="ECO:0000256" key="3">
    <source>
        <dbReference type="ARBA" id="ARBA00022448"/>
    </source>
</evidence>
<keyword evidence="6" id="KW-0472">Membrane</keyword>
<evidence type="ECO:0000313" key="9">
    <source>
        <dbReference type="Proteomes" id="UP000192678"/>
    </source>
</evidence>
<dbReference type="RefSeq" id="WP_084291487.1">
    <property type="nucleotide sequence ID" value="NZ_FWYB01000015.1"/>
</dbReference>
<accession>A0A1W2ETE2</accession>
<sequence length="226" mass="25960">MKKLVNIIVVTLMFLSINVYAQESIIGEIKYADLEKYISLAKENYPKAKAYNETISKAKNELPITALSYLDIFNASYFYRPDDRSVLDPINPYNVNGFQFGVNVNLGTFLQKPFNARKAKSDYKIAQYQAKEYELGLEVEVKKRYYNYIQQLSQLKIYTASMQDNKNTADNLRYKFEKGEISLDTYNQSRINLTSATTSKIQTEVNLLSAKDALEEIIGMKLADVK</sequence>
<evidence type="ECO:0000313" key="8">
    <source>
        <dbReference type="EMBL" id="SMD12895.1"/>
    </source>
</evidence>
<keyword evidence="7" id="KW-0998">Cell outer membrane</keyword>
<reference evidence="8 9" key="1">
    <citation type="submission" date="2017-04" db="EMBL/GenBank/DDBJ databases">
        <authorList>
            <person name="Afonso C.L."/>
            <person name="Miller P.J."/>
            <person name="Scott M.A."/>
            <person name="Spackman E."/>
            <person name="Goraichik I."/>
            <person name="Dimitrov K.M."/>
            <person name="Suarez D.L."/>
            <person name="Swayne D.E."/>
        </authorList>
    </citation>
    <scope>NUCLEOTIDE SEQUENCE [LARGE SCALE GENOMIC DNA]</scope>
    <source>
        <strain evidence="8 9">DSM 19625</strain>
    </source>
</reference>
<comment type="subcellular location">
    <subcellularLocation>
        <location evidence="1">Cell outer membrane</location>
    </subcellularLocation>
</comment>
<gene>
    <name evidence="8" type="ORF">SAMN04488101_115121</name>
</gene>
<dbReference type="InterPro" id="IPR051906">
    <property type="entry name" value="TolC-like"/>
</dbReference>
<dbReference type="AlphaFoldDB" id="A0A1W2ETE2"/>
<dbReference type="Proteomes" id="UP000192678">
    <property type="component" value="Unassembled WGS sequence"/>
</dbReference>
<keyword evidence="4" id="KW-1134">Transmembrane beta strand</keyword>
<evidence type="ECO:0000256" key="1">
    <source>
        <dbReference type="ARBA" id="ARBA00004442"/>
    </source>
</evidence>
<organism evidence="8 9">
    <name type="scientific">Pedobacter nyackensis</name>
    <dbReference type="NCBI Taxonomy" id="475255"/>
    <lineage>
        <taxon>Bacteria</taxon>
        <taxon>Pseudomonadati</taxon>
        <taxon>Bacteroidota</taxon>
        <taxon>Sphingobacteriia</taxon>
        <taxon>Sphingobacteriales</taxon>
        <taxon>Sphingobacteriaceae</taxon>
        <taxon>Pedobacter</taxon>
    </lineage>
</organism>
<dbReference type="InterPro" id="IPR003423">
    <property type="entry name" value="OMP_efflux"/>
</dbReference>
<dbReference type="PANTHER" id="PTHR30026">
    <property type="entry name" value="OUTER MEMBRANE PROTEIN TOLC"/>
    <property type="match status" value="1"/>
</dbReference>
<dbReference type="GO" id="GO:0015288">
    <property type="term" value="F:porin activity"/>
    <property type="evidence" value="ECO:0007669"/>
    <property type="project" value="TreeGrafter"/>
</dbReference>